<feature type="non-terminal residue" evidence="2">
    <location>
        <position position="218"/>
    </location>
</feature>
<dbReference type="STRING" id="329046.A0A1Y2CKE1"/>
<dbReference type="PROSITE" id="PS51184">
    <property type="entry name" value="JMJC"/>
    <property type="match status" value="1"/>
</dbReference>
<dbReference type="SUPFAM" id="SSF51197">
    <property type="entry name" value="Clavaminate synthase-like"/>
    <property type="match status" value="1"/>
</dbReference>
<dbReference type="SMART" id="SM00558">
    <property type="entry name" value="JmjC"/>
    <property type="match status" value="1"/>
</dbReference>
<comment type="caution">
    <text evidence="2">The sequence shown here is derived from an EMBL/GenBank/DDBJ whole genome shotgun (WGS) entry which is preliminary data.</text>
</comment>
<feature type="non-terminal residue" evidence="2">
    <location>
        <position position="1"/>
    </location>
</feature>
<gene>
    <name evidence="2" type="ORF">BCR33DRAFT_636295</name>
</gene>
<dbReference type="EMBL" id="MCGO01000014">
    <property type="protein sequence ID" value="ORY47479.1"/>
    <property type="molecule type" value="Genomic_DNA"/>
</dbReference>
<proteinExistence type="predicted"/>
<evidence type="ECO:0000313" key="3">
    <source>
        <dbReference type="Proteomes" id="UP000193642"/>
    </source>
</evidence>
<dbReference type="PANTHER" id="PTHR12461">
    <property type="entry name" value="HYPOXIA-INDUCIBLE FACTOR 1 ALPHA INHIBITOR-RELATED"/>
    <property type="match status" value="1"/>
</dbReference>
<dbReference type="AlphaFoldDB" id="A0A1Y2CKE1"/>
<keyword evidence="3" id="KW-1185">Reference proteome</keyword>
<evidence type="ECO:0000259" key="1">
    <source>
        <dbReference type="PROSITE" id="PS51184"/>
    </source>
</evidence>
<reference evidence="2 3" key="1">
    <citation type="submission" date="2016-07" db="EMBL/GenBank/DDBJ databases">
        <title>Pervasive Adenine N6-methylation of Active Genes in Fungi.</title>
        <authorList>
            <consortium name="DOE Joint Genome Institute"/>
            <person name="Mondo S.J."/>
            <person name="Dannebaum R.O."/>
            <person name="Kuo R.C."/>
            <person name="Labutti K."/>
            <person name="Haridas S."/>
            <person name="Kuo A."/>
            <person name="Salamov A."/>
            <person name="Ahrendt S.R."/>
            <person name="Lipzen A."/>
            <person name="Sullivan W."/>
            <person name="Andreopoulos W.B."/>
            <person name="Clum A."/>
            <person name="Lindquist E."/>
            <person name="Daum C."/>
            <person name="Ramamoorthy G.K."/>
            <person name="Gryganskyi A."/>
            <person name="Culley D."/>
            <person name="Magnuson J.K."/>
            <person name="James T.Y."/>
            <person name="O'Malley M.A."/>
            <person name="Stajich J.E."/>
            <person name="Spatafora J.W."/>
            <person name="Visel A."/>
            <person name="Grigoriev I.V."/>
        </authorList>
    </citation>
    <scope>NUCLEOTIDE SEQUENCE [LARGE SCALE GENOMIC DNA]</scope>
    <source>
        <strain evidence="2 3">JEL800</strain>
    </source>
</reference>
<dbReference type="OrthoDB" id="47172at2759"/>
<evidence type="ECO:0000313" key="2">
    <source>
        <dbReference type="EMBL" id="ORY47479.1"/>
    </source>
</evidence>
<dbReference type="Gene3D" id="2.60.120.650">
    <property type="entry name" value="Cupin"/>
    <property type="match status" value="1"/>
</dbReference>
<name>A0A1Y2CKE1_9FUNG</name>
<feature type="domain" description="JmjC" evidence="1">
    <location>
        <begin position="75"/>
        <end position="218"/>
    </location>
</feature>
<dbReference type="InterPro" id="IPR003347">
    <property type="entry name" value="JmjC_dom"/>
</dbReference>
<protein>
    <submittedName>
        <fullName evidence="2">Clavaminate synthase-like protein</fullName>
    </submittedName>
</protein>
<dbReference type="InterPro" id="IPR041667">
    <property type="entry name" value="Cupin_8"/>
</dbReference>
<dbReference type="Proteomes" id="UP000193642">
    <property type="component" value="Unassembled WGS sequence"/>
</dbReference>
<sequence length="218" mass="25352">PCTIHNALNHWPALSDRPWSLESLRAVIGHRWIPVEIGSKYTDDNWSQKVMLGRVFMDRYVFGLENIDKESKPIAYLAQHNLFRQIPELYNDIATPDFCHMTDSDSDPTPSIWLGPAGTISPLHTDPRHNIFTQIIGRKYIRLYAPTETENVYPHIEKMLQNTSQVDVESPDLEHHPKFKNAKYIECIVRPGDCLFIPKGWWHYVRSLDSSCSISFWF</sequence>
<accession>A0A1Y2CKE1</accession>
<dbReference type="PANTHER" id="PTHR12461:SF105">
    <property type="entry name" value="HYPOXIA-INDUCIBLE FACTOR 1-ALPHA INHIBITOR"/>
    <property type="match status" value="1"/>
</dbReference>
<organism evidence="2 3">
    <name type="scientific">Rhizoclosmatium globosum</name>
    <dbReference type="NCBI Taxonomy" id="329046"/>
    <lineage>
        <taxon>Eukaryota</taxon>
        <taxon>Fungi</taxon>
        <taxon>Fungi incertae sedis</taxon>
        <taxon>Chytridiomycota</taxon>
        <taxon>Chytridiomycota incertae sedis</taxon>
        <taxon>Chytridiomycetes</taxon>
        <taxon>Chytridiales</taxon>
        <taxon>Chytriomycetaceae</taxon>
        <taxon>Rhizoclosmatium</taxon>
    </lineage>
</organism>
<dbReference type="Pfam" id="PF13621">
    <property type="entry name" value="Cupin_8"/>
    <property type="match status" value="1"/>
</dbReference>